<dbReference type="Pfam" id="PF01019">
    <property type="entry name" value="G_glu_transpept"/>
    <property type="match status" value="1"/>
</dbReference>
<comment type="catalytic activity">
    <reaction evidence="1 11">
        <text>an S-substituted glutathione + H2O = an S-substituted L-cysteinylglycine + L-glutamate</text>
        <dbReference type="Rhea" id="RHEA:59468"/>
        <dbReference type="ChEBI" id="CHEBI:15377"/>
        <dbReference type="ChEBI" id="CHEBI:29985"/>
        <dbReference type="ChEBI" id="CHEBI:90779"/>
        <dbReference type="ChEBI" id="CHEBI:143103"/>
        <dbReference type="EC" id="3.4.19.13"/>
    </reaction>
</comment>
<sequence length="586" mass="61993">MLRPMLHPKRLSHRLFAALAVFSLLSFPSHALDLPEGASGLAQKPLVTAKKHMIVAAHPLATQAGLDMLRKGGAAIDAGIAAQMVLTLVEPQSSGIGGGAFILYWDAAQETLTSFDGRETAPAGATPELFLDAVGQPLPRRVAMHSGLSVGVPGALAVLKLVHDEYGKLPWAELFQPAIKFARDGFPVSARLSKLLGEADLNTFDAAARAYFFDKNGKPHPPGTILKNEALAETLETIASEGIDAFYKGPIAADIAKSVQSDRRGAGTLSEGDIANYRPKKREPLCVPYRGSSVCGMGPPSSGAVAVGQTLKLIEPFDLGATPMEANATHAILEAERLAFADRARYLADPGFVDVPVEGLLDNDYLAERRKLIDPERAAETVTHGTPPNLSSAFGRDATKEKGGTSHVSVVDDSSDAFSMTTTIETAFGARSMVRGFLLNNQLTDFSFLPKDEDGNDIANRVEPGKRPRSSMDPTMIFGPDGELDYVLGSPGGPGIILFNLKAIIAMMDWGLDPAEAAALINFGGTPRGVLLETGPEWDDLASALTAKGHSVKRIPMTSGLHIIAVRPDGLEGGADPRRDGVALGD</sequence>
<dbReference type="AlphaFoldDB" id="A0A1E3VSL5"/>
<dbReference type="InterPro" id="IPR043138">
    <property type="entry name" value="GGT_lsub"/>
</dbReference>
<feature type="active site" description="Nucleophile" evidence="9">
    <location>
        <position position="405"/>
    </location>
</feature>
<dbReference type="InterPro" id="IPR043137">
    <property type="entry name" value="GGT_ssub_C"/>
</dbReference>
<dbReference type="Gene3D" id="1.10.246.130">
    <property type="match status" value="1"/>
</dbReference>
<gene>
    <name evidence="14" type="ORF">AUC70_14570</name>
</gene>
<proteinExistence type="inferred from homology"/>
<feature type="binding site" evidence="10">
    <location>
        <position position="118"/>
    </location>
    <ligand>
        <name>L-glutamate</name>
        <dbReference type="ChEBI" id="CHEBI:29985"/>
    </ligand>
</feature>
<evidence type="ECO:0000256" key="12">
    <source>
        <dbReference type="SAM" id="MobiDB-lite"/>
    </source>
</evidence>
<evidence type="ECO:0000256" key="10">
    <source>
        <dbReference type="PIRSR" id="PIRSR600101-2"/>
    </source>
</evidence>
<dbReference type="InterPro" id="IPR000101">
    <property type="entry name" value="GGT_peptidase"/>
</dbReference>
<comment type="PTM">
    <text evidence="11">Cleaved by autocatalysis into a large and a small subunit.</text>
</comment>
<dbReference type="UniPathway" id="UPA00204"/>
<evidence type="ECO:0000256" key="11">
    <source>
        <dbReference type="RuleBase" id="RU368036"/>
    </source>
</evidence>
<keyword evidence="15" id="KW-1185">Reference proteome</keyword>
<comment type="catalytic activity">
    <reaction evidence="2 11">
        <text>glutathione + H2O = L-cysteinylglycine + L-glutamate</text>
        <dbReference type="Rhea" id="RHEA:28807"/>
        <dbReference type="ChEBI" id="CHEBI:15377"/>
        <dbReference type="ChEBI" id="CHEBI:29985"/>
        <dbReference type="ChEBI" id="CHEBI:57925"/>
        <dbReference type="ChEBI" id="CHEBI:61694"/>
        <dbReference type="EC" id="3.4.19.13"/>
    </reaction>
</comment>
<feature type="chain" id="PRO_5009138545" description="Glutathione hydrolase proenzyme" evidence="13">
    <location>
        <begin position="32"/>
        <end position="586"/>
    </location>
</feature>
<feature type="binding site" evidence="10">
    <location>
        <begin position="470"/>
        <end position="471"/>
    </location>
    <ligand>
        <name>L-glutamate</name>
        <dbReference type="ChEBI" id="CHEBI:29985"/>
    </ligand>
</feature>
<evidence type="ECO:0000256" key="5">
    <source>
        <dbReference type="ARBA" id="ARBA00022801"/>
    </source>
</evidence>
<comment type="subunit">
    <text evidence="11">This enzyme consists of two polypeptide chains, which are synthesized in precursor form from a single polypeptide.</text>
</comment>
<dbReference type="GO" id="GO:0006751">
    <property type="term" value="P:glutathione catabolic process"/>
    <property type="evidence" value="ECO:0007669"/>
    <property type="project" value="UniProtKB-UniRule"/>
</dbReference>
<keyword evidence="13" id="KW-0732">Signal</keyword>
<dbReference type="Gene3D" id="3.60.20.40">
    <property type="match status" value="1"/>
</dbReference>
<evidence type="ECO:0000256" key="13">
    <source>
        <dbReference type="SAM" id="SignalP"/>
    </source>
</evidence>
<dbReference type="PRINTS" id="PR01210">
    <property type="entry name" value="GGTRANSPTASE"/>
</dbReference>
<evidence type="ECO:0000256" key="1">
    <source>
        <dbReference type="ARBA" id="ARBA00001049"/>
    </source>
</evidence>
<feature type="signal peptide" evidence="13">
    <location>
        <begin position="1"/>
        <end position="31"/>
    </location>
</feature>
<dbReference type="InterPro" id="IPR029055">
    <property type="entry name" value="Ntn_hydrolases_N"/>
</dbReference>
<accession>A0A1E3VSL5</accession>
<dbReference type="GO" id="GO:0006750">
    <property type="term" value="P:glutathione biosynthetic process"/>
    <property type="evidence" value="ECO:0007669"/>
    <property type="project" value="UniProtKB-KW"/>
</dbReference>
<dbReference type="EMBL" id="LPWE01000004">
    <property type="protein sequence ID" value="ODR96502.1"/>
    <property type="molecule type" value="Genomic_DNA"/>
</dbReference>
<dbReference type="PANTHER" id="PTHR43199:SF1">
    <property type="entry name" value="GLUTATHIONE HYDROLASE PROENZYME"/>
    <property type="match status" value="1"/>
</dbReference>
<evidence type="ECO:0000313" key="15">
    <source>
        <dbReference type="Proteomes" id="UP000094172"/>
    </source>
</evidence>
<dbReference type="EC" id="2.3.2.2" evidence="11"/>
<feature type="compositionally biased region" description="Polar residues" evidence="12">
    <location>
        <begin position="383"/>
        <end position="392"/>
    </location>
</feature>
<evidence type="ECO:0000256" key="3">
    <source>
        <dbReference type="ARBA" id="ARBA00009381"/>
    </source>
</evidence>
<dbReference type="PANTHER" id="PTHR43199">
    <property type="entry name" value="GLUTATHIONE HYDROLASE"/>
    <property type="match status" value="1"/>
</dbReference>
<keyword evidence="11" id="KW-0317">Glutathione biosynthesis</keyword>
<keyword evidence="6 11" id="KW-0865">Zymogen</keyword>
<feature type="binding site" evidence="10">
    <location>
        <position position="445"/>
    </location>
    <ligand>
        <name>L-glutamate</name>
        <dbReference type="ChEBI" id="CHEBI:29985"/>
    </ligand>
</feature>
<dbReference type="RefSeq" id="WP_069443460.1">
    <property type="nucleotide sequence ID" value="NZ_LPWE01000004.1"/>
</dbReference>
<keyword evidence="7 11" id="KW-0012">Acyltransferase</keyword>
<reference evidence="14 15" key="1">
    <citation type="journal article" date="2016" name="Environ. Microbiol.">
        <title>New Methyloceanibacter diversity from North Sea sediments includes methanotroph containing solely the soluble methane monooxygenase.</title>
        <authorList>
            <person name="Vekeman B."/>
            <person name="Kerckhof F.M."/>
            <person name="Cremers G."/>
            <person name="de Vos P."/>
            <person name="Vandamme P."/>
            <person name="Boon N."/>
            <person name="Op den Camp H.J."/>
            <person name="Heylen K."/>
        </authorList>
    </citation>
    <scope>NUCLEOTIDE SEQUENCE [LARGE SCALE GENOMIC DNA]</scope>
    <source>
        <strain evidence="14 15">R-67176</strain>
    </source>
</reference>
<evidence type="ECO:0000256" key="7">
    <source>
        <dbReference type="ARBA" id="ARBA00023315"/>
    </source>
</evidence>
<dbReference type="EC" id="3.4.19.13" evidence="11"/>
<evidence type="ECO:0000256" key="6">
    <source>
        <dbReference type="ARBA" id="ARBA00023145"/>
    </source>
</evidence>
<keyword evidence="5 11" id="KW-0378">Hydrolase</keyword>
<comment type="pathway">
    <text evidence="11">Sulfur metabolism; glutathione metabolism.</text>
</comment>
<keyword evidence="4 11" id="KW-0808">Transferase</keyword>
<evidence type="ECO:0000313" key="14">
    <source>
        <dbReference type="EMBL" id="ODR96502.1"/>
    </source>
</evidence>
<dbReference type="GO" id="GO:0036374">
    <property type="term" value="F:glutathione hydrolase activity"/>
    <property type="evidence" value="ECO:0007669"/>
    <property type="project" value="UniProtKB-UniRule"/>
</dbReference>
<evidence type="ECO:0000256" key="9">
    <source>
        <dbReference type="PIRSR" id="PIRSR600101-1"/>
    </source>
</evidence>
<evidence type="ECO:0000256" key="4">
    <source>
        <dbReference type="ARBA" id="ARBA00022679"/>
    </source>
</evidence>
<feature type="binding site" evidence="10">
    <location>
        <position position="493"/>
    </location>
    <ligand>
        <name>L-glutamate</name>
        <dbReference type="ChEBI" id="CHEBI:29985"/>
    </ligand>
</feature>
<dbReference type="InterPro" id="IPR051792">
    <property type="entry name" value="GGT_bact"/>
</dbReference>
<protein>
    <recommendedName>
        <fullName evidence="11">Glutathione hydrolase proenzyme</fullName>
        <ecNumber evidence="11">2.3.2.2</ecNumber>
        <ecNumber evidence="11">3.4.19.13</ecNumber>
    </recommendedName>
    <component>
        <recommendedName>
            <fullName evidence="11">Glutathione hydrolase large chain</fullName>
        </recommendedName>
    </component>
    <component>
        <recommendedName>
            <fullName evidence="11">Glutathione hydrolase small chain</fullName>
        </recommendedName>
    </component>
</protein>
<evidence type="ECO:0000256" key="8">
    <source>
        <dbReference type="ARBA" id="ARBA00047417"/>
    </source>
</evidence>
<dbReference type="STRING" id="1774970.AUC70_14570"/>
<dbReference type="Proteomes" id="UP000094172">
    <property type="component" value="Unassembled WGS sequence"/>
</dbReference>
<comment type="similarity">
    <text evidence="3 11">Belongs to the gamma-glutamyltransferase family.</text>
</comment>
<feature type="region of interest" description="Disordered" evidence="12">
    <location>
        <begin position="378"/>
        <end position="409"/>
    </location>
</feature>
<comment type="catalytic activity">
    <reaction evidence="8 11">
        <text>an N-terminal (5-L-glutamyl)-[peptide] + an alpha-amino acid = 5-L-glutamyl amino acid + an N-terminal L-alpha-aminoacyl-[peptide]</text>
        <dbReference type="Rhea" id="RHEA:23904"/>
        <dbReference type="Rhea" id="RHEA-COMP:9780"/>
        <dbReference type="Rhea" id="RHEA-COMP:9795"/>
        <dbReference type="ChEBI" id="CHEBI:77644"/>
        <dbReference type="ChEBI" id="CHEBI:78597"/>
        <dbReference type="ChEBI" id="CHEBI:78599"/>
        <dbReference type="ChEBI" id="CHEBI:78608"/>
        <dbReference type="EC" id="2.3.2.2"/>
    </reaction>
</comment>
<dbReference type="NCBIfam" id="TIGR00066">
    <property type="entry name" value="g_glut_trans"/>
    <property type="match status" value="1"/>
</dbReference>
<comment type="caution">
    <text evidence="14">The sequence shown here is derived from an EMBL/GenBank/DDBJ whole genome shotgun (WGS) entry which is preliminary data.</text>
</comment>
<name>A0A1E3VSL5_9HYPH</name>
<dbReference type="GO" id="GO:0103068">
    <property type="term" value="F:leukotriene C4 gamma-glutamyl transferase activity"/>
    <property type="evidence" value="ECO:0007669"/>
    <property type="project" value="UniProtKB-EC"/>
</dbReference>
<organism evidence="14 15">
    <name type="scientific">Methyloceanibacter stevinii</name>
    <dbReference type="NCBI Taxonomy" id="1774970"/>
    <lineage>
        <taxon>Bacteria</taxon>
        <taxon>Pseudomonadati</taxon>
        <taxon>Pseudomonadota</taxon>
        <taxon>Alphaproteobacteria</taxon>
        <taxon>Hyphomicrobiales</taxon>
        <taxon>Hyphomicrobiaceae</taxon>
        <taxon>Methyloceanibacter</taxon>
    </lineage>
</organism>
<evidence type="ECO:0000256" key="2">
    <source>
        <dbReference type="ARBA" id="ARBA00001089"/>
    </source>
</evidence>
<dbReference type="SUPFAM" id="SSF56235">
    <property type="entry name" value="N-terminal nucleophile aminohydrolases (Ntn hydrolases)"/>
    <property type="match status" value="1"/>
</dbReference>